<evidence type="ECO:0000313" key="2">
    <source>
        <dbReference type="Proteomes" id="UP000002275"/>
    </source>
</evidence>
<dbReference type="InterPro" id="IPR006175">
    <property type="entry name" value="YjgF/YER057c/UK114"/>
</dbReference>
<proteinExistence type="predicted"/>
<dbReference type="Pfam" id="PF01042">
    <property type="entry name" value="Ribonuc_L-PSP"/>
    <property type="match status" value="1"/>
</dbReference>
<dbReference type="SUPFAM" id="SSF55298">
    <property type="entry name" value="YjgF-like"/>
    <property type="match status" value="1"/>
</dbReference>
<dbReference type="KEGG" id="vvu:VV1_2490"/>
<accession>A0A3Q0L5Y0</accession>
<dbReference type="Proteomes" id="UP000002275">
    <property type="component" value="Chromosome I"/>
</dbReference>
<dbReference type="CDD" id="cd00448">
    <property type="entry name" value="YjgF_YER057c_UK114_family"/>
    <property type="match status" value="1"/>
</dbReference>
<reference evidence="1 2" key="2">
    <citation type="journal article" date="2003" name="Infect. Immun.">
        <title>Characterization and pathogenic significance of Vibrio vulnificus antigens preferentially expressed in septicemic patients.</title>
        <authorList>
            <person name="Kim Y.R."/>
            <person name="Lee S.E."/>
            <person name="Kim C.M."/>
            <person name="Kim S.Y."/>
            <person name="Shin E.K."/>
            <person name="Shin D.H."/>
            <person name="Chung S.S."/>
            <person name="Choy H.E."/>
            <person name="Progulske-Fox A."/>
            <person name="Hillman J.D."/>
            <person name="Handfield M."/>
            <person name="Rhee J.H."/>
        </authorList>
    </citation>
    <scope>NUCLEOTIDE SEQUENCE [LARGE SCALE GENOMIC DNA]</scope>
    <source>
        <strain evidence="1 2">CMCP6</strain>
    </source>
</reference>
<reference evidence="1 2" key="3">
    <citation type="journal article" date="2011" name="Mol. Syst. Biol.">
        <title>Integrative genome-scale metabolic analysis of Vibrio vulnificus for drug targeting and discovery.</title>
        <authorList>
            <person name="Kim H.U."/>
            <person name="Kim S.Y."/>
            <person name="Jeong H."/>
            <person name="Kim T.Y."/>
            <person name="Kim J.J."/>
            <person name="Choy H.E."/>
            <person name="Yi K.Y."/>
            <person name="Rhee J.H."/>
            <person name="Lee S.Y."/>
        </authorList>
    </citation>
    <scope>NUCLEOTIDE SEQUENCE [LARGE SCALE GENOMIC DNA]</scope>
    <source>
        <strain evidence="1 2">CMCP6</strain>
    </source>
</reference>
<sequence>MSEIKRCDVNEEWAHSGYVVAGDYVFLGYCVGNVGKSVEEQVNGAFDDMARKLEMENLTLDSVVKIDVLLRDVWNIPLVEKVIKERFKNGYPARKTISTDFAHRGGESSGLHVQIDGVAYIAKK</sequence>
<dbReference type="AlphaFoldDB" id="A0A3Q0L5Y0"/>
<protein>
    <submittedName>
        <fullName evidence="1">Translation initiation inhibitor, yjgF family</fullName>
    </submittedName>
</protein>
<name>A0A3Q0L5Y0_VIBVU</name>
<dbReference type="EMBL" id="AE016795">
    <property type="protein sequence ID" value="AAO10850.1"/>
    <property type="molecule type" value="Genomic_DNA"/>
</dbReference>
<organism evidence="1 2">
    <name type="scientific">Vibrio vulnificus (strain CMCP6)</name>
    <dbReference type="NCBI Taxonomy" id="216895"/>
    <lineage>
        <taxon>Bacteria</taxon>
        <taxon>Pseudomonadati</taxon>
        <taxon>Pseudomonadota</taxon>
        <taxon>Gammaproteobacteria</taxon>
        <taxon>Vibrionales</taxon>
        <taxon>Vibrionaceae</taxon>
        <taxon>Vibrio</taxon>
    </lineage>
</organism>
<dbReference type="InterPro" id="IPR035959">
    <property type="entry name" value="RutC-like_sf"/>
</dbReference>
<evidence type="ECO:0000313" key="1">
    <source>
        <dbReference type="EMBL" id="AAO10850.1"/>
    </source>
</evidence>
<dbReference type="RefSeq" id="WP_011080351.1">
    <property type="nucleotide sequence ID" value="NC_004459.3"/>
</dbReference>
<dbReference type="Gene3D" id="3.30.1330.40">
    <property type="entry name" value="RutC-like"/>
    <property type="match status" value="1"/>
</dbReference>
<reference evidence="2" key="1">
    <citation type="submission" date="2002-12" db="EMBL/GenBank/DDBJ databases">
        <title>Complete genome sequence of Vibrio vulnificus CMCP6.</title>
        <authorList>
            <person name="Rhee J.H."/>
            <person name="Kim S.Y."/>
            <person name="Chung S.S."/>
            <person name="Kim J.J."/>
            <person name="Moon Y.H."/>
            <person name="Jeong H."/>
            <person name="Choy H.E."/>
        </authorList>
    </citation>
    <scope>NUCLEOTIDE SEQUENCE [LARGE SCALE GENOMIC DNA]</scope>
    <source>
        <strain evidence="2">CMCP6</strain>
    </source>
</reference>
<gene>
    <name evidence="1" type="ordered locus">VV1_2490</name>
</gene>